<dbReference type="PANTHER" id="PTHR43464">
    <property type="entry name" value="METHYLTRANSFERASE"/>
    <property type="match status" value="1"/>
</dbReference>
<dbReference type="InterPro" id="IPR010233">
    <property type="entry name" value="UbiG_MeTrfase"/>
</dbReference>
<organism evidence="5">
    <name type="scientific">marine metagenome</name>
    <dbReference type="NCBI Taxonomy" id="408172"/>
    <lineage>
        <taxon>unclassified sequences</taxon>
        <taxon>metagenomes</taxon>
        <taxon>ecological metagenomes</taxon>
    </lineage>
</organism>
<evidence type="ECO:0008006" key="6">
    <source>
        <dbReference type="Google" id="ProtNLM"/>
    </source>
</evidence>
<dbReference type="GO" id="GO:0061542">
    <property type="term" value="F:3-demethylubiquinol 3-O-methyltransferase activity"/>
    <property type="evidence" value="ECO:0007669"/>
    <property type="project" value="InterPro"/>
</dbReference>
<dbReference type="PANTHER" id="PTHR43464:SF19">
    <property type="entry name" value="UBIQUINONE BIOSYNTHESIS O-METHYLTRANSFERASE, MITOCHONDRIAL"/>
    <property type="match status" value="1"/>
</dbReference>
<sequence length="239" mass="27074">MKTKQNIDSEEIQKFEEIASAWWDEEGDFKPLHQINPMRVNFIKERINLRGKKVLDVGCGGGILSESLASLGAEVTAIDASEKTINIAKAHAKKVKSPVIYLNTTTEDILSNKSNQKFDVITCLEMLEHVPDPSQTINEFSSLLTPKGDLFISTINRNPRSYLFAVIGAEYILNLLPRGTHDYSKFIKPSEISRWIRSSNLVLKETIGLSYNPITDTYWLGKDVAVNYMMYIKKENELD</sequence>
<dbReference type="GO" id="GO:0010420">
    <property type="term" value="F:polyprenyldihydroxybenzoate methyltransferase activity"/>
    <property type="evidence" value="ECO:0007669"/>
    <property type="project" value="InterPro"/>
</dbReference>
<keyword evidence="4" id="KW-0949">S-adenosyl-L-methionine</keyword>
<dbReference type="EMBL" id="UINC01001690">
    <property type="protein sequence ID" value="SUZ86598.1"/>
    <property type="molecule type" value="Genomic_DNA"/>
</dbReference>
<evidence type="ECO:0000256" key="2">
    <source>
        <dbReference type="ARBA" id="ARBA00022679"/>
    </source>
</evidence>
<keyword evidence="3" id="KW-0831">Ubiquinone biosynthesis</keyword>
<dbReference type="FunFam" id="3.40.50.150:FF:000028">
    <property type="entry name" value="Ubiquinone biosynthesis O-methyltransferase"/>
    <property type="match status" value="1"/>
</dbReference>
<evidence type="ECO:0000256" key="3">
    <source>
        <dbReference type="ARBA" id="ARBA00022688"/>
    </source>
</evidence>
<dbReference type="Gene3D" id="3.40.50.150">
    <property type="entry name" value="Vaccinia Virus protein VP39"/>
    <property type="match status" value="1"/>
</dbReference>
<keyword evidence="2" id="KW-0808">Transferase</keyword>
<evidence type="ECO:0000313" key="5">
    <source>
        <dbReference type="EMBL" id="SUZ86598.1"/>
    </source>
</evidence>
<dbReference type="CDD" id="cd02440">
    <property type="entry name" value="AdoMet_MTases"/>
    <property type="match status" value="1"/>
</dbReference>
<proteinExistence type="inferred from homology"/>
<keyword evidence="1" id="KW-0489">Methyltransferase</keyword>
<dbReference type="GO" id="GO:0032259">
    <property type="term" value="P:methylation"/>
    <property type="evidence" value="ECO:0007669"/>
    <property type="project" value="UniProtKB-KW"/>
</dbReference>
<protein>
    <recommendedName>
        <fullName evidence="6">Methyltransferase type 11 domain-containing protein</fullName>
    </recommendedName>
</protein>
<dbReference type="AlphaFoldDB" id="A0A381R6U2"/>
<dbReference type="SUPFAM" id="SSF53335">
    <property type="entry name" value="S-adenosyl-L-methionine-dependent methyltransferases"/>
    <property type="match status" value="1"/>
</dbReference>
<dbReference type="Pfam" id="PF13489">
    <property type="entry name" value="Methyltransf_23"/>
    <property type="match status" value="1"/>
</dbReference>
<reference evidence="5" key="1">
    <citation type="submission" date="2018-05" db="EMBL/GenBank/DDBJ databases">
        <authorList>
            <person name="Lanie J.A."/>
            <person name="Ng W.-L."/>
            <person name="Kazmierczak K.M."/>
            <person name="Andrzejewski T.M."/>
            <person name="Davidsen T.M."/>
            <person name="Wayne K.J."/>
            <person name="Tettelin H."/>
            <person name="Glass J.I."/>
            <person name="Rusch D."/>
            <person name="Podicherti R."/>
            <person name="Tsui H.-C.T."/>
            <person name="Winkler M.E."/>
        </authorList>
    </citation>
    <scope>NUCLEOTIDE SEQUENCE</scope>
</reference>
<dbReference type="NCBIfam" id="TIGR01983">
    <property type="entry name" value="UbiG"/>
    <property type="match status" value="1"/>
</dbReference>
<dbReference type="InterPro" id="IPR029063">
    <property type="entry name" value="SAM-dependent_MTases_sf"/>
</dbReference>
<name>A0A381R6U2_9ZZZZ</name>
<gene>
    <name evidence="5" type="ORF">METZ01_LOCUS39452</name>
</gene>
<dbReference type="HAMAP" id="MF_00472">
    <property type="entry name" value="UbiG"/>
    <property type="match status" value="1"/>
</dbReference>
<evidence type="ECO:0000256" key="1">
    <source>
        <dbReference type="ARBA" id="ARBA00022603"/>
    </source>
</evidence>
<accession>A0A381R6U2</accession>
<evidence type="ECO:0000256" key="4">
    <source>
        <dbReference type="ARBA" id="ARBA00022691"/>
    </source>
</evidence>